<dbReference type="SMART" id="SM00387">
    <property type="entry name" value="HATPase_c"/>
    <property type="match status" value="1"/>
</dbReference>
<feature type="domain" description="Response regulatory" evidence="9">
    <location>
        <begin position="730"/>
        <end position="850"/>
    </location>
</feature>
<evidence type="ECO:0000256" key="4">
    <source>
        <dbReference type="ARBA" id="ARBA00022679"/>
    </source>
</evidence>
<dbReference type="EMBL" id="HBIM01013358">
    <property type="protein sequence ID" value="CAE0413566.1"/>
    <property type="molecule type" value="Transcribed_RNA"/>
</dbReference>
<dbReference type="Pfam" id="PF13188">
    <property type="entry name" value="PAS_8"/>
    <property type="match status" value="1"/>
</dbReference>
<dbReference type="Gene3D" id="1.10.287.130">
    <property type="match status" value="1"/>
</dbReference>
<dbReference type="SUPFAM" id="SSF55874">
    <property type="entry name" value="ATPase domain of HSP90 chaperone/DNA topoisomerase II/histidine kinase"/>
    <property type="match status" value="1"/>
</dbReference>
<dbReference type="PROSITE" id="PS50110">
    <property type="entry name" value="RESPONSE_REGULATORY"/>
    <property type="match status" value="1"/>
</dbReference>
<dbReference type="Gene3D" id="3.40.50.2300">
    <property type="match status" value="1"/>
</dbReference>
<keyword evidence="7" id="KW-1133">Transmembrane helix</keyword>
<feature type="transmembrane region" description="Helical" evidence="7">
    <location>
        <begin position="14"/>
        <end position="34"/>
    </location>
</feature>
<evidence type="ECO:0000256" key="7">
    <source>
        <dbReference type="SAM" id="Phobius"/>
    </source>
</evidence>
<evidence type="ECO:0000256" key="1">
    <source>
        <dbReference type="ARBA" id="ARBA00000085"/>
    </source>
</evidence>
<feature type="transmembrane region" description="Helical" evidence="7">
    <location>
        <begin position="120"/>
        <end position="141"/>
    </location>
</feature>
<dbReference type="EC" id="2.7.13.3" evidence="2"/>
<comment type="catalytic activity">
    <reaction evidence="1">
        <text>ATP + protein L-histidine = ADP + protein N-phospho-L-histidine.</text>
        <dbReference type="EC" id="2.7.13.3"/>
    </reaction>
</comment>
<feature type="transmembrane region" description="Helical" evidence="7">
    <location>
        <begin position="153"/>
        <end position="173"/>
    </location>
</feature>
<dbReference type="CDD" id="cd17546">
    <property type="entry name" value="REC_hyHK_CKI1_RcsC-like"/>
    <property type="match status" value="1"/>
</dbReference>
<dbReference type="GO" id="GO:0005886">
    <property type="term" value="C:plasma membrane"/>
    <property type="evidence" value="ECO:0007669"/>
    <property type="project" value="TreeGrafter"/>
</dbReference>
<evidence type="ECO:0000259" key="9">
    <source>
        <dbReference type="PROSITE" id="PS50110"/>
    </source>
</evidence>
<reference evidence="10" key="1">
    <citation type="submission" date="2021-01" db="EMBL/GenBank/DDBJ databases">
        <authorList>
            <person name="Corre E."/>
            <person name="Pelletier E."/>
            <person name="Niang G."/>
            <person name="Scheremetjew M."/>
            <person name="Finn R."/>
            <person name="Kale V."/>
            <person name="Holt S."/>
            <person name="Cochrane G."/>
            <person name="Meng A."/>
            <person name="Brown T."/>
            <person name="Cohen L."/>
        </authorList>
    </citation>
    <scope>NUCLEOTIDE SEQUENCE</scope>
    <source>
        <strain evidence="10">CCMP127</strain>
    </source>
</reference>
<feature type="transmembrane region" description="Helical" evidence="7">
    <location>
        <begin position="46"/>
        <end position="66"/>
    </location>
</feature>
<dbReference type="AlphaFoldDB" id="A0A7S3LB42"/>
<keyword evidence="7" id="KW-0472">Membrane</keyword>
<evidence type="ECO:0000256" key="2">
    <source>
        <dbReference type="ARBA" id="ARBA00012438"/>
    </source>
</evidence>
<evidence type="ECO:0000256" key="5">
    <source>
        <dbReference type="ARBA" id="ARBA00022777"/>
    </source>
</evidence>
<dbReference type="InterPro" id="IPR003661">
    <property type="entry name" value="HisK_dim/P_dom"/>
</dbReference>
<feature type="transmembrane region" description="Helical" evidence="7">
    <location>
        <begin position="218"/>
        <end position="237"/>
    </location>
</feature>
<dbReference type="InterPro" id="IPR001789">
    <property type="entry name" value="Sig_transdc_resp-reg_receiver"/>
</dbReference>
<dbReference type="SUPFAM" id="SSF52172">
    <property type="entry name" value="CheY-like"/>
    <property type="match status" value="1"/>
</dbReference>
<feature type="modified residue" description="4-aspartylphosphate" evidence="6">
    <location>
        <position position="781"/>
    </location>
</feature>
<keyword evidence="5" id="KW-0418">Kinase</keyword>
<sequence length="864" mass="94724">MSSSPSKSGGGRKYGDLISAGGYSLCLVAILVREMDPTGRTTPRRLAVPITLSHVVTIACGISSFIASDSTLLSVLTILGDILTIGLLNASNFLQYEDSSLLLELIWVFLMIGADFDLSFYVKACLGACTLVGGIVSTLYSELPVPLVETTQLLLLCAILHTVIHYIMAYPPALVDTDWITVHGARAVLAATFCHHMWTELCVILLHPNTQANAGTYAAVKACVLAVAGLASVGTFSTNINEKNCLQALVEERSREIRRQEDKLLMVGLALQASETAIAITDSQKRIIWCNPAFERMAASARESCKCNNNQQQYPQKQHALFDRSIADVLQLTVLDGSKLLRAFHSPGRHEDDISVGGSLYNVDVSPYLRDGREDGQQQTANSCDEQYHEAGNSNGIDHRYVVAFKDITEFRKLQSAEKAVEREAMMSKAMSDSMEVLTHELRTPLQGIMGITSMLIGDKTLPKAALDMLELIMASSSLLLVLINNLLDIRKCNADMMDEFQLTPSPSAQPMKDACDFCRPLAAISQVDLVLDLGDTEHAIVQSDSLRMQQILINLLSNAIKYTPEGGTVRLKSRTSTLPRVEEMMKNALATGAFVKDNMKYDHQNVLIIQVIDSGAGIPAGQEKLLFHKFAQLKNKADSNKRNGKTAGQPHGTGLGLNLVKQFTELMDGHLWVTNNASSKGATFSVCLPLVSNDEVSLLRHTTSPSESSPIKDRIGVPVVIPKDTAQYRVLLVDDTLINRKVFERMLKLVPSVEMIKSVESGKKALDELRLGNYNFVITDVQMPGMDGFELCRAIQQSETLMETPLVVVGLTADTSQRVQDCCLQSGMADVIYKPITAAEMNDYFQTTVRKLIRAEQSKTKAR</sequence>
<protein>
    <recommendedName>
        <fullName evidence="2">histidine kinase</fullName>
        <ecNumber evidence="2">2.7.13.3</ecNumber>
    </recommendedName>
</protein>
<dbReference type="SMART" id="SM00388">
    <property type="entry name" value="HisKA"/>
    <property type="match status" value="1"/>
</dbReference>
<gene>
    <name evidence="10" type="ORF">ACOF00016_LOCUS10821</name>
</gene>
<dbReference type="Pfam" id="PF00512">
    <property type="entry name" value="HisKA"/>
    <property type="match status" value="1"/>
</dbReference>
<evidence type="ECO:0000256" key="6">
    <source>
        <dbReference type="PROSITE-ProRule" id="PRU00169"/>
    </source>
</evidence>
<evidence type="ECO:0000259" key="8">
    <source>
        <dbReference type="PROSITE" id="PS50109"/>
    </source>
</evidence>
<feature type="domain" description="Histidine kinase" evidence="8">
    <location>
        <begin position="437"/>
        <end position="693"/>
    </location>
</feature>
<dbReference type="InterPro" id="IPR011006">
    <property type="entry name" value="CheY-like_superfamily"/>
</dbReference>
<feature type="transmembrane region" description="Helical" evidence="7">
    <location>
        <begin position="185"/>
        <end position="206"/>
    </location>
</feature>
<organism evidence="10">
    <name type="scientific">Amphora coffeiformis</name>
    <dbReference type="NCBI Taxonomy" id="265554"/>
    <lineage>
        <taxon>Eukaryota</taxon>
        <taxon>Sar</taxon>
        <taxon>Stramenopiles</taxon>
        <taxon>Ochrophyta</taxon>
        <taxon>Bacillariophyta</taxon>
        <taxon>Bacillariophyceae</taxon>
        <taxon>Bacillariophycidae</taxon>
        <taxon>Thalassiophysales</taxon>
        <taxon>Catenulaceae</taxon>
        <taxon>Amphora</taxon>
    </lineage>
</organism>
<dbReference type="InterPro" id="IPR004358">
    <property type="entry name" value="Sig_transdc_His_kin-like_C"/>
</dbReference>
<dbReference type="InterPro" id="IPR000014">
    <property type="entry name" value="PAS"/>
</dbReference>
<evidence type="ECO:0000313" key="10">
    <source>
        <dbReference type="EMBL" id="CAE0413566.1"/>
    </source>
</evidence>
<dbReference type="CDD" id="cd00082">
    <property type="entry name" value="HisKA"/>
    <property type="match status" value="1"/>
</dbReference>
<dbReference type="Pfam" id="PF00072">
    <property type="entry name" value="Response_reg"/>
    <property type="match status" value="1"/>
</dbReference>
<dbReference type="InterPro" id="IPR003594">
    <property type="entry name" value="HATPase_dom"/>
</dbReference>
<dbReference type="PRINTS" id="PR00344">
    <property type="entry name" value="BCTRLSENSOR"/>
</dbReference>
<dbReference type="PANTHER" id="PTHR43047:SF72">
    <property type="entry name" value="OSMOSENSING HISTIDINE PROTEIN KINASE SLN1"/>
    <property type="match status" value="1"/>
</dbReference>
<keyword evidence="7" id="KW-0812">Transmembrane</keyword>
<name>A0A7S3LB42_9STRA</name>
<keyword evidence="4" id="KW-0808">Transferase</keyword>
<dbReference type="InterPro" id="IPR036097">
    <property type="entry name" value="HisK_dim/P_sf"/>
</dbReference>
<dbReference type="Pfam" id="PF02518">
    <property type="entry name" value="HATPase_c"/>
    <property type="match status" value="1"/>
</dbReference>
<dbReference type="Gene3D" id="3.30.450.20">
    <property type="entry name" value="PAS domain"/>
    <property type="match status" value="1"/>
</dbReference>
<evidence type="ECO:0000256" key="3">
    <source>
        <dbReference type="ARBA" id="ARBA00022553"/>
    </source>
</evidence>
<proteinExistence type="predicted"/>
<dbReference type="InterPro" id="IPR036890">
    <property type="entry name" value="HATPase_C_sf"/>
</dbReference>
<dbReference type="GO" id="GO:0000155">
    <property type="term" value="F:phosphorelay sensor kinase activity"/>
    <property type="evidence" value="ECO:0007669"/>
    <property type="project" value="InterPro"/>
</dbReference>
<dbReference type="InterPro" id="IPR005467">
    <property type="entry name" value="His_kinase_dom"/>
</dbReference>
<dbReference type="Gene3D" id="3.30.565.10">
    <property type="entry name" value="Histidine kinase-like ATPase, C-terminal domain"/>
    <property type="match status" value="1"/>
</dbReference>
<dbReference type="SMART" id="SM00448">
    <property type="entry name" value="REC"/>
    <property type="match status" value="1"/>
</dbReference>
<keyword evidence="3 6" id="KW-0597">Phosphoprotein</keyword>
<dbReference type="GO" id="GO:0009927">
    <property type="term" value="F:histidine phosphotransfer kinase activity"/>
    <property type="evidence" value="ECO:0007669"/>
    <property type="project" value="TreeGrafter"/>
</dbReference>
<dbReference type="SUPFAM" id="SSF47384">
    <property type="entry name" value="Homodimeric domain of signal transducing histidine kinase"/>
    <property type="match status" value="1"/>
</dbReference>
<accession>A0A7S3LB42</accession>
<dbReference type="PANTHER" id="PTHR43047">
    <property type="entry name" value="TWO-COMPONENT HISTIDINE PROTEIN KINASE"/>
    <property type="match status" value="1"/>
</dbReference>
<dbReference type="PROSITE" id="PS50109">
    <property type="entry name" value="HIS_KIN"/>
    <property type="match status" value="1"/>
</dbReference>